<reference evidence="2" key="1">
    <citation type="submission" date="2021-01" db="EMBL/GenBank/DDBJ databases">
        <authorList>
            <person name="Corre E."/>
            <person name="Pelletier E."/>
            <person name="Niang G."/>
            <person name="Scheremetjew M."/>
            <person name="Finn R."/>
            <person name="Kale V."/>
            <person name="Holt S."/>
            <person name="Cochrane G."/>
            <person name="Meng A."/>
            <person name="Brown T."/>
            <person name="Cohen L."/>
        </authorList>
    </citation>
    <scope>NUCLEOTIDE SEQUENCE</scope>
    <source>
        <strain evidence="2">CCMP1374</strain>
    </source>
</reference>
<dbReference type="SUPFAM" id="SSF56815">
    <property type="entry name" value="Sec1/munc18-like (SM) proteins"/>
    <property type="match status" value="1"/>
</dbReference>
<dbReference type="GO" id="GO:0016192">
    <property type="term" value="P:vesicle-mediated transport"/>
    <property type="evidence" value="ECO:0007669"/>
    <property type="project" value="InterPro"/>
</dbReference>
<sequence length="635" mass="69944">MAASSKPLSMITAIRDYVTKMVTDVSGMKVLVMDAETTGIVSMVYTQTQILQQEVFLIDAIEKGRTDKMPHLKAVYCVRPTPENIRLLQEEFKEPKYGEYHLFFTNLTREGQIQQLAQADEHEVVQQVQEFYADFVPINHELFSLNVPSVTGLSGAAWDQAVFDRVHQGVCAALLGLKKRPVVRYQANSEMAMRLAESTLGTMDTEGELFGFRRPEVPPLLLLLDRRDDPVTPLLNQWTYQAMVHELLGINNNRVDISSAPDLPKDIQKEVVLAPEQDAFYQQNMFLNYGELAENVKNLMDAFQAKTKQSKEVNTIQEMQKFVDAYPEFRRLSGDVTKHVTLLGEINRLVDKHSLMEVSQVEQELACTEDHSSAASEVENLLKKSGVSLQNKLRLVLLYALRYEKESGNMIARFTEMLGAQGASGEQMRLVTLMMEHYGSAMRSGDLFSNKSWLAVQKKNLQRSVKGVQNVYTQHTPYLGQILEKLSKGVLAETLYPYLPSAEAAAGAGAKKAAPTQILVFMLGGVTYEEARYVAEMNQANPGVRILLGGTCVHNCSTFLQELTRMDGQASRPAAAGAAGSLQEGVASGIAAMGFSPPSLDRNALASGVTALTSGVTSRVQAGVSSAASAVSKLQ</sequence>
<organism evidence="2">
    <name type="scientific">Phaeocystis antarctica</name>
    <dbReference type="NCBI Taxonomy" id="33657"/>
    <lineage>
        <taxon>Eukaryota</taxon>
        <taxon>Haptista</taxon>
        <taxon>Haptophyta</taxon>
        <taxon>Prymnesiophyceae</taxon>
        <taxon>Phaeocystales</taxon>
        <taxon>Phaeocystaceae</taxon>
        <taxon>Phaeocystis</taxon>
    </lineage>
</organism>
<dbReference type="EMBL" id="HBEP01032192">
    <property type="protein sequence ID" value="CAD8505714.1"/>
    <property type="molecule type" value="Transcribed_RNA"/>
</dbReference>
<dbReference type="Pfam" id="PF00995">
    <property type="entry name" value="Sec1"/>
    <property type="match status" value="1"/>
</dbReference>
<dbReference type="Gene3D" id="1.25.40.60">
    <property type="match status" value="1"/>
</dbReference>
<proteinExistence type="inferred from homology"/>
<dbReference type="Gene3D" id="3.90.830.10">
    <property type="entry name" value="Syntaxin Binding Protein 1, Chain A, domain 2"/>
    <property type="match status" value="1"/>
</dbReference>
<dbReference type="PANTHER" id="PTHR11679">
    <property type="entry name" value="VESICLE PROTEIN SORTING-ASSOCIATED"/>
    <property type="match status" value="1"/>
</dbReference>
<dbReference type="PIRSF" id="PIRSF005715">
    <property type="entry name" value="VPS45_Sec1"/>
    <property type="match status" value="1"/>
</dbReference>
<dbReference type="AlphaFoldDB" id="A0A7S0NCH0"/>
<accession>A0A7S0NCH0</accession>
<dbReference type="Gene3D" id="3.40.50.1910">
    <property type="match status" value="1"/>
</dbReference>
<evidence type="ECO:0008006" key="3">
    <source>
        <dbReference type="Google" id="ProtNLM"/>
    </source>
</evidence>
<dbReference type="InterPro" id="IPR043127">
    <property type="entry name" value="Sec-1-like_dom3a"/>
</dbReference>
<dbReference type="InterPro" id="IPR043154">
    <property type="entry name" value="Sec-1-like_dom1"/>
</dbReference>
<evidence type="ECO:0000256" key="1">
    <source>
        <dbReference type="ARBA" id="ARBA00009884"/>
    </source>
</evidence>
<gene>
    <name evidence="2" type="ORF">PANT1444_LOCUS18183</name>
</gene>
<dbReference type="InterPro" id="IPR001619">
    <property type="entry name" value="Sec1-like"/>
</dbReference>
<name>A0A7S0NCH0_9EUKA</name>
<dbReference type="Gene3D" id="3.40.50.2060">
    <property type="match status" value="1"/>
</dbReference>
<dbReference type="InterPro" id="IPR027482">
    <property type="entry name" value="Sec1-like_dom2"/>
</dbReference>
<dbReference type="InterPro" id="IPR036045">
    <property type="entry name" value="Sec1-like_sf"/>
</dbReference>
<evidence type="ECO:0000313" key="2">
    <source>
        <dbReference type="EMBL" id="CAD8505714.1"/>
    </source>
</evidence>
<protein>
    <recommendedName>
        <fullName evidence="3">Vacuolar protein sorting-associated protein 45</fullName>
    </recommendedName>
</protein>
<comment type="similarity">
    <text evidence="1">Belongs to the STXBP/unc-18/SEC1 family.</text>
</comment>